<evidence type="ECO:0000256" key="10">
    <source>
        <dbReference type="SAM" id="SignalP"/>
    </source>
</evidence>
<evidence type="ECO:0000256" key="2">
    <source>
        <dbReference type="ARBA" id="ARBA00005992"/>
    </source>
</evidence>
<keyword evidence="7 9" id="KW-0573">Peptidoglycan synthesis</keyword>
<name>A0ABT3QZ74_9HYPH</name>
<dbReference type="PANTHER" id="PTHR30582">
    <property type="entry name" value="L,D-TRANSPEPTIDASE"/>
    <property type="match status" value="1"/>
</dbReference>
<dbReference type="InterPro" id="IPR050979">
    <property type="entry name" value="LD-transpeptidase"/>
</dbReference>
<feature type="active site" description="Proton donor/acceptor" evidence="9">
    <location>
        <position position="133"/>
    </location>
</feature>
<dbReference type="RefSeq" id="WP_265961952.1">
    <property type="nucleotide sequence ID" value="NZ_JAPEVI010000003.1"/>
</dbReference>
<evidence type="ECO:0000256" key="8">
    <source>
        <dbReference type="ARBA" id="ARBA00023316"/>
    </source>
</evidence>
<keyword evidence="13" id="KW-1185">Reference proteome</keyword>
<feature type="chain" id="PRO_5046311335" evidence="10">
    <location>
        <begin position="30"/>
        <end position="174"/>
    </location>
</feature>
<dbReference type="PANTHER" id="PTHR30582:SF24">
    <property type="entry name" value="L,D-TRANSPEPTIDASE ERFK_SRFK-RELATED"/>
    <property type="match status" value="1"/>
</dbReference>
<proteinExistence type="inferred from homology"/>
<keyword evidence="3" id="KW-0328">Glycosyltransferase</keyword>
<dbReference type="CDD" id="cd16913">
    <property type="entry name" value="YkuD_like"/>
    <property type="match status" value="1"/>
</dbReference>
<dbReference type="InterPro" id="IPR038063">
    <property type="entry name" value="Transpep_catalytic_dom"/>
</dbReference>
<keyword evidence="6 9" id="KW-0133">Cell shape</keyword>
<reference evidence="12 13" key="1">
    <citation type="journal article" date="2016" name="Int. J. Syst. Evol. Microbiol.">
        <title>Labrenzia salina sp. nov., isolated from the rhizosphere of the halophyte Arthrocnemum macrostachyum.</title>
        <authorList>
            <person name="Camacho M."/>
            <person name="Redondo-Gomez S."/>
            <person name="Rodriguez-Llorente I."/>
            <person name="Rohde M."/>
            <person name="Sproer C."/>
            <person name="Schumann P."/>
            <person name="Klenk H.P."/>
            <person name="Montero-Calasanz M.D.C."/>
        </authorList>
    </citation>
    <scope>NUCLEOTIDE SEQUENCE [LARGE SCALE GENOMIC DNA]</scope>
    <source>
        <strain evidence="12 13">DSM 29163</strain>
    </source>
</reference>
<dbReference type="EMBL" id="JAPEVI010000003">
    <property type="protein sequence ID" value="MCX2722259.1"/>
    <property type="molecule type" value="Genomic_DNA"/>
</dbReference>
<dbReference type="Proteomes" id="UP001300261">
    <property type="component" value="Unassembled WGS sequence"/>
</dbReference>
<accession>A0ABT3QZ74</accession>
<gene>
    <name evidence="12" type="ORF">ON753_07535</name>
</gene>
<keyword evidence="5" id="KW-0378">Hydrolase</keyword>
<comment type="similarity">
    <text evidence="2">Belongs to the YkuD family.</text>
</comment>
<keyword evidence="4" id="KW-0808">Transferase</keyword>
<keyword evidence="10" id="KW-0732">Signal</keyword>
<evidence type="ECO:0000313" key="13">
    <source>
        <dbReference type="Proteomes" id="UP001300261"/>
    </source>
</evidence>
<sequence length="174" mass="18700">MHPASSFRFTVLAGLALAISIVIPPSAQAADLVGFSDARFRPGTIVIRNSERQLYLVLGGNRAIRYPVAVGKSRKSWTGQARITAKYIRPDWAPSPEVRRDFPHLPALIRGGAPNNPMGVAAMTLSNGNYAIHGTNRPGSIGRAVSYGCIRMANHDITDLFQRVGVSTPVVALP</sequence>
<evidence type="ECO:0000256" key="4">
    <source>
        <dbReference type="ARBA" id="ARBA00022679"/>
    </source>
</evidence>
<dbReference type="Gene3D" id="2.40.440.10">
    <property type="entry name" value="L,D-transpeptidase catalytic domain-like"/>
    <property type="match status" value="1"/>
</dbReference>
<feature type="domain" description="L,D-TPase catalytic" evidence="11">
    <location>
        <begin position="43"/>
        <end position="173"/>
    </location>
</feature>
<comment type="pathway">
    <text evidence="1 9">Cell wall biogenesis; peptidoglycan biosynthesis.</text>
</comment>
<feature type="active site" description="Nucleophile" evidence="9">
    <location>
        <position position="149"/>
    </location>
</feature>
<evidence type="ECO:0000259" key="11">
    <source>
        <dbReference type="PROSITE" id="PS52029"/>
    </source>
</evidence>
<evidence type="ECO:0000256" key="3">
    <source>
        <dbReference type="ARBA" id="ARBA00022676"/>
    </source>
</evidence>
<evidence type="ECO:0000256" key="1">
    <source>
        <dbReference type="ARBA" id="ARBA00004752"/>
    </source>
</evidence>
<evidence type="ECO:0000256" key="9">
    <source>
        <dbReference type="PROSITE-ProRule" id="PRU01373"/>
    </source>
</evidence>
<organism evidence="12 13">
    <name type="scientific">Roseibium salinum</name>
    <dbReference type="NCBI Taxonomy" id="1604349"/>
    <lineage>
        <taxon>Bacteria</taxon>
        <taxon>Pseudomonadati</taxon>
        <taxon>Pseudomonadota</taxon>
        <taxon>Alphaproteobacteria</taxon>
        <taxon>Hyphomicrobiales</taxon>
        <taxon>Stappiaceae</taxon>
        <taxon>Roseibium</taxon>
    </lineage>
</organism>
<evidence type="ECO:0000313" key="12">
    <source>
        <dbReference type="EMBL" id="MCX2722259.1"/>
    </source>
</evidence>
<evidence type="ECO:0000256" key="7">
    <source>
        <dbReference type="ARBA" id="ARBA00022984"/>
    </source>
</evidence>
<protein>
    <submittedName>
        <fullName evidence="12">L,D-transpeptidase</fullName>
    </submittedName>
</protein>
<dbReference type="InterPro" id="IPR005490">
    <property type="entry name" value="LD_TPept_cat_dom"/>
</dbReference>
<dbReference type="PROSITE" id="PS52029">
    <property type="entry name" value="LD_TPASE"/>
    <property type="match status" value="1"/>
</dbReference>
<dbReference type="Pfam" id="PF03734">
    <property type="entry name" value="YkuD"/>
    <property type="match status" value="1"/>
</dbReference>
<feature type="signal peptide" evidence="10">
    <location>
        <begin position="1"/>
        <end position="29"/>
    </location>
</feature>
<evidence type="ECO:0000256" key="5">
    <source>
        <dbReference type="ARBA" id="ARBA00022801"/>
    </source>
</evidence>
<comment type="caution">
    <text evidence="12">The sequence shown here is derived from an EMBL/GenBank/DDBJ whole genome shotgun (WGS) entry which is preliminary data.</text>
</comment>
<dbReference type="SUPFAM" id="SSF141523">
    <property type="entry name" value="L,D-transpeptidase catalytic domain-like"/>
    <property type="match status" value="1"/>
</dbReference>
<keyword evidence="8 9" id="KW-0961">Cell wall biogenesis/degradation</keyword>
<evidence type="ECO:0000256" key="6">
    <source>
        <dbReference type="ARBA" id="ARBA00022960"/>
    </source>
</evidence>